<evidence type="ECO:0000259" key="1">
    <source>
        <dbReference type="Pfam" id="PF12728"/>
    </source>
</evidence>
<sequence length="63" mass="6851">MHMNPTASLEPLAYSIKEACRVSSLGRTRIYQLIGEGRLEARRIGKRTLIPAASLRALVAGEG</sequence>
<protein>
    <recommendedName>
        <fullName evidence="1">Helix-turn-helix domain-containing protein</fullName>
    </recommendedName>
</protein>
<evidence type="ECO:0000313" key="2">
    <source>
        <dbReference type="EMBL" id="GAA5048333.1"/>
    </source>
</evidence>
<dbReference type="Pfam" id="PF12728">
    <property type="entry name" value="HTH_17"/>
    <property type="match status" value="1"/>
</dbReference>
<reference evidence="3" key="1">
    <citation type="journal article" date="2019" name="Int. J. Syst. Evol. Microbiol.">
        <title>The Global Catalogue of Microorganisms (GCM) 10K type strain sequencing project: providing services to taxonomists for standard genome sequencing and annotation.</title>
        <authorList>
            <consortium name="The Broad Institute Genomics Platform"/>
            <consortium name="The Broad Institute Genome Sequencing Center for Infectious Disease"/>
            <person name="Wu L."/>
            <person name="Ma J."/>
        </authorList>
    </citation>
    <scope>NUCLEOTIDE SEQUENCE [LARGE SCALE GENOMIC DNA]</scope>
    <source>
        <strain evidence="3">JCM 18014</strain>
    </source>
</reference>
<dbReference type="NCBIfam" id="TIGR01764">
    <property type="entry name" value="excise"/>
    <property type="match status" value="1"/>
</dbReference>
<dbReference type="InterPro" id="IPR041657">
    <property type="entry name" value="HTH_17"/>
</dbReference>
<proteinExistence type="predicted"/>
<comment type="caution">
    <text evidence="2">The sequence shown here is derived from an EMBL/GenBank/DDBJ whole genome shotgun (WGS) entry which is preliminary data.</text>
</comment>
<keyword evidence="3" id="KW-1185">Reference proteome</keyword>
<evidence type="ECO:0000313" key="3">
    <source>
        <dbReference type="Proteomes" id="UP001500518"/>
    </source>
</evidence>
<organism evidence="2 3">
    <name type="scientific">Erythrobacter westpacificensis</name>
    <dbReference type="NCBI Taxonomy" id="1055231"/>
    <lineage>
        <taxon>Bacteria</taxon>
        <taxon>Pseudomonadati</taxon>
        <taxon>Pseudomonadota</taxon>
        <taxon>Alphaproteobacteria</taxon>
        <taxon>Sphingomonadales</taxon>
        <taxon>Erythrobacteraceae</taxon>
        <taxon>Erythrobacter/Porphyrobacter group</taxon>
        <taxon>Erythrobacter</taxon>
    </lineage>
</organism>
<dbReference type="InterPro" id="IPR010093">
    <property type="entry name" value="SinI_DNA-bd"/>
</dbReference>
<dbReference type="EMBL" id="BAABHV010000005">
    <property type="protein sequence ID" value="GAA5048333.1"/>
    <property type="molecule type" value="Genomic_DNA"/>
</dbReference>
<dbReference type="Proteomes" id="UP001500518">
    <property type="component" value="Unassembled WGS sequence"/>
</dbReference>
<name>A0ABP9JZS2_9SPHN</name>
<accession>A0ABP9JZS2</accession>
<feature type="domain" description="Helix-turn-helix" evidence="1">
    <location>
        <begin position="14"/>
        <end position="60"/>
    </location>
</feature>
<gene>
    <name evidence="2" type="ORF">GCM10023208_05440</name>
</gene>